<dbReference type="RefSeq" id="WP_272945271.1">
    <property type="nucleotide sequence ID" value="NZ_AQQY01000001.1"/>
</dbReference>
<sequence length="44" mass="4646">MGRIFKALLLLIVLGGIGLVGYAYLGDMSAPVQQITQPVTLDAQ</sequence>
<dbReference type="STRING" id="1461693.ATO10_02250"/>
<keyword evidence="1" id="KW-0812">Transmembrane</keyword>
<keyword evidence="1" id="KW-0472">Membrane</keyword>
<keyword evidence="1" id="KW-1133">Transmembrane helix</keyword>
<dbReference type="EMBL" id="AQQY01000001">
    <property type="protein sequence ID" value="KCV83544.1"/>
    <property type="molecule type" value="Genomic_DNA"/>
</dbReference>
<evidence type="ECO:0000256" key="1">
    <source>
        <dbReference type="SAM" id="Phobius"/>
    </source>
</evidence>
<comment type="caution">
    <text evidence="2">The sequence shown here is derived from an EMBL/GenBank/DDBJ whole genome shotgun (WGS) entry which is preliminary data.</text>
</comment>
<accession>A0A058ZPL9</accession>
<evidence type="ECO:0000313" key="2">
    <source>
        <dbReference type="EMBL" id="KCV83544.1"/>
    </source>
</evidence>
<keyword evidence="3" id="KW-1185">Reference proteome</keyword>
<evidence type="ECO:0000313" key="3">
    <source>
        <dbReference type="Proteomes" id="UP000024836"/>
    </source>
</evidence>
<proteinExistence type="predicted"/>
<protein>
    <submittedName>
        <fullName evidence="2">Uncharacterized protein</fullName>
    </submittedName>
</protein>
<name>A0A058ZPL9_9RHOB</name>
<dbReference type="eggNOG" id="ENOG5032MI3">
    <property type="taxonomic scope" value="Bacteria"/>
</dbReference>
<feature type="transmembrane region" description="Helical" evidence="1">
    <location>
        <begin position="7"/>
        <end position="25"/>
    </location>
</feature>
<gene>
    <name evidence="2" type="ORF">ATO10_02250</name>
</gene>
<reference evidence="2 3" key="1">
    <citation type="submission" date="2013-04" db="EMBL/GenBank/DDBJ databases">
        <title>Shimia sp. 22II-S11-Z10 Genome Sequencing.</title>
        <authorList>
            <person name="Lai Q."/>
            <person name="Li G."/>
            <person name="Shao Z."/>
        </authorList>
    </citation>
    <scope>NUCLEOTIDE SEQUENCE [LARGE SCALE GENOMIC DNA]</scope>
    <source>
        <strain evidence="3">22II-S11-Z10</strain>
    </source>
</reference>
<organism evidence="2 3">
    <name type="scientific">Actibacterium atlanticum</name>
    <dbReference type="NCBI Taxonomy" id="1461693"/>
    <lineage>
        <taxon>Bacteria</taxon>
        <taxon>Pseudomonadati</taxon>
        <taxon>Pseudomonadota</taxon>
        <taxon>Alphaproteobacteria</taxon>
        <taxon>Rhodobacterales</taxon>
        <taxon>Roseobacteraceae</taxon>
        <taxon>Actibacterium</taxon>
    </lineage>
</organism>
<dbReference type="AlphaFoldDB" id="A0A058ZPL9"/>
<dbReference type="Proteomes" id="UP000024836">
    <property type="component" value="Unassembled WGS sequence"/>
</dbReference>